<evidence type="ECO:0000256" key="11">
    <source>
        <dbReference type="RuleBase" id="RU003357"/>
    </source>
</evidence>
<dbReference type="InterPro" id="IPR012910">
    <property type="entry name" value="Plug_dom"/>
</dbReference>
<keyword evidence="3 10" id="KW-1134">Transmembrane beta strand</keyword>
<keyword evidence="7 10" id="KW-0472">Membrane</keyword>
<comment type="caution">
    <text evidence="14">The sequence shown here is derived from an EMBL/GenBank/DDBJ whole genome shotgun (WGS) entry which is preliminary data.</text>
</comment>
<keyword evidence="9 10" id="KW-0998">Cell outer membrane</keyword>
<dbReference type="CDD" id="cd01347">
    <property type="entry name" value="ligand_gated_channel"/>
    <property type="match status" value="1"/>
</dbReference>
<evidence type="ECO:0000256" key="3">
    <source>
        <dbReference type="ARBA" id="ARBA00022452"/>
    </source>
</evidence>
<evidence type="ECO:0000256" key="5">
    <source>
        <dbReference type="ARBA" id="ARBA00022729"/>
    </source>
</evidence>
<evidence type="ECO:0000256" key="6">
    <source>
        <dbReference type="ARBA" id="ARBA00023077"/>
    </source>
</evidence>
<name>A0A7V3PSJ7_UNCW3</name>
<dbReference type="InterPro" id="IPR037066">
    <property type="entry name" value="Plug_dom_sf"/>
</dbReference>
<dbReference type="Gene3D" id="2.170.130.10">
    <property type="entry name" value="TonB-dependent receptor, plug domain"/>
    <property type="match status" value="1"/>
</dbReference>
<evidence type="ECO:0000256" key="9">
    <source>
        <dbReference type="ARBA" id="ARBA00023237"/>
    </source>
</evidence>
<protein>
    <submittedName>
        <fullName evidence="14">TonB-dependent receptor</fullName>
    </submittedName>
</protein>
<feature type="domain" description="TonB-dependent receptor-like beta-barrel" evidence="12">
    <location>
        <begin position="256"/>
        <end position="579"/>
    </location>
</feature>
<dbReference type="Gene3D" id="2.40.170.20">
    <property type="entry name" value="TonB-dependent receptor, beta-barrel domain"/>
    <property type="match status" value="1"/>
</dbReference>
<dbReference type="Pfam" id="PF00593">
    <property type="entry name" value="TonB_dep_Rec_b-barrel"/>
    <property type="match status" value="1"/>
</dbReference>
<dbReference type="InterPro" id="IPR036942">
    <property type="entry name" value="Beta-barrel_TonB_sf"/>
</dbReference>
<keyword evidence="2 10" id="KW-0813">Transport</keyword>
<keyword evidence="8 14" id="KW-0675">Receptor</keyword>
<dbReference type="GO" id="GO:0044718">
    <property type="term" value="P:siderophore transmembrane transport"/>
    <property type="evidence" value="ECO:0007669"/>
    <property type="project" value="TreeGrafter"/>
</dbReference>
<dbReference type="SUPFAM" id="SSF56935">
    <property type="entry name" value="Porins"/>
    <property type="match status" value="1"/>
</dbReference>
<dbReference type="GO" id="GO:0015344">
    <property type="term" value="F:siderophore uptake transmembrane transporter activity"/>
    <property type="evidence" value="ECO:0007669"/>
    <property type="project" value="TreeGrafter"/>
</dbReference>
<feature type="domain" description="TonB-dependent receptor plug" evidence="13">
    <location>
        <begin position="48"/>
        <end position="155"/>
    </location>
</feature>
<keyword evidence="4 10" id="KW-0812">Transmembrane</keyword>
<organism evidence="14">
    <name type="scientific">candidate division WOR-3 bacterium</name>
    <dbReference type="NCBI Taxonomy" id="2052148"/>
    <lineage>
        <taxon>Bacteria</taxon>
        <taxon>Bacteria division WOR-3</taxon>
    </lineage>
</organism>
<dbReference type="EMBL" id="DTMZ01000004">
    <property type="protein sequence ID" value="HGD12537.1"/>
    <property type="molecule type" value="Genomic_DNA"/>
</dbReference>
<evidence type="ECO:0000256" key="1">
    <source>
        <dbReference type="ARBA" id="ARBA00004571"/>
    </source>
</evidence>
<proteinExistence type="inferred from homology"/>
<keyword evidence="6 11" id="KW-0798">TonB box</keyword>
<evidence type="ECO:0000256" key="4">
    <source>
        <dbReference type="ARBA" id="ARBA00022692"/>
    </source>
</evidence>
<evidence type="ECO:0000259" key="12">
    <source>
        <dbReference type="Pfam" id="PF00593"/>
    </source>
</evidence>
<comment type="similarity">
    <text evidence="10 11">Belongs to the TonB-dependent receptor family.</text>
</comment>
<accession>A0A7V3PSJ7</accession>
<dbReference type="InterPro" id="IPR039426">
    <property type="entry name" value="TonB-dep_rcpt-like"/>
</dbReference>
<dbReference type="PANTHER" id="PTHR30069:SF29">
    <property type="entry name" value="HEMOGLOBIN AND HEMOGLOBIN-HAPTOGLOBIN-BINDING PROTEIN 1-RELATED"/>
    <property type="match status" value="1"/>
</dbReference>
<dbReference type="PROSITE" id="PS52016">
    <property type="entry name" value="TONB_DEPENDENT_REC_3"/>
    <property type="match status" value="1"/>
</dbReference>
<sequence>MKIGTLTVFFFVLIGVAEPIKPGLTHQDSIVLQLPDVVVTAERVKHQRRDVAASVNVITADELRTSTARTITDALSTLPGVFIQRTGQFGRTDIDIRGIGARGTQVAVLVDGRPEKMSLFGCTITHSLPVNNVERIEIVRGPLSALYGSDALSGVINIITRQARKPLDVNARFSYGSFQTAQFRFGVGTRQRRLHGLVSFDKAISQGHLDNSQFNGNDLAVRAGYQVLPEVELEFTGKYFSGVKHEPKRVTDPDTLIATGWNQYNRGGLDLSANFSGEPFSGTLRLYRLFGEHQFDPKDGWHSTDYTNGTLLHLYRQIAGVNLVQAGLEFKGLGGTWIESDTDKPSWSRNQLDLFLVDEQRFGPVLVNAGARFARDNISGNAFAPKAGVVLKPIENTQLRLSINKGFRYPPFNYTSIFPPKNPTLKPEITWNYEAGINQQFGKIVEVDLTGYLLKGENLIELADNPAPPPPFKYVNKGSFTFRGLETGVGFSIEPFYLRGAGSFNDFGVHTRARAETKMDLTLGYRQTRFSLDGGIHYVTNYFAADSSQQRIPAYWTADLHAGYQLFKGLRLFVAVENVFNRNYQTFADLPGVSAGLYQMPGRAFTIGLDYGE</sequence>
<evidence type="ECO:0000256" key="8">
    <source>
        <dbReference type="ARBA" id="ARBA00023170"/>
    </source>
</evidence>
<dbReference type="InterPro" id="IPR000531">
    <property type="entry name" value="Beta-barrel_TonB"/>
</dbReference>
<dbReference type="Pfam" id="PF07715">
    <property type="entry name" value="Plug"/>
    <property type="match status" value="1"/>
</dbReference>
<evidence type="ECO:0000313" key="14">
    <source>
        <dbReference type="EMBL" id="HGD12537.1"/>
    </source>
</evidence>
<comment type="subcellular location">
    <subcellularLocation>
        <location evidence="1 10">Cell outer membrane</location>
        <topology evidence="1 10">Multi-pass membrane protein</topology>
    </subcellularLocation>
</comment>
<reference evidence="14" key="1">
    <citation type="journal article" date="2020" name="mSystems">
        <title>Genome- and Community-Level Interaction Insights into Carbon Utilization and Element Cycling Functions of Hydrothermarchaeota in Hydrothermal Sediment.</title>
        <authorList>
            <person name="Zhou Z."/>
            <person name="Liu Y."/>
            <person name="Xu W."/>
            <person name="Pan J."/>
            <person name="Luo Z.H."/>
            <person name="Li M."/>
        </authorList>
    </citation>
    <scope>NUCLEOTIDE SEQUENCE [LARGE SCALE GENOMIC DNA]</scope>
    <source>
        <strain evidence="14">SpSt-914</strain>
    </source>
</reference>
<evidence type="ECO:0000256" key="7">
    <source>
        <dbReference type="ARBA" id="ARBA00023136"/>
    </source>
</evidence>
<evidence type="ECO:0000259" key="13">
    <source>
        <dbReference type="Pfam" id="PF07715"/>
    </source>
</evidence>
<keyword evidence="5" id="KW-0732">Signal</keyword>
<evidence type="ECO:0000256" key="2">
    <source>
        <dbReference type="ARBA" id="ARBA00022448"/>
    </source>
</evidence>
<gene>
    <name evidence="14" type="ORF">ENX16_00405</name>
</gene>
<evidence type="ECO:0000256" key="10">
    <source>
        <dbReference type="PROSITE-ProRule" id="PRU01360"/>
    </source>
</evidence>
<dbReference type="AlphaFoldDB" id="A0A7V3PSJ7"/>
<dbReference type="GO" id="GO:0009279">
    <property type="term" value="C:cell outer membrane"/>
    <property type="evidence" value="ECO:0007669"/>
    <property type="project" value="UniProtKB-SubCell"/>
</dbReference>
<dbReference type="PANTHER" id="PTHR30069">
    <property type="entry name" value="TONB-DEPENDENT OUTER MEMBRANE RECEPTOR"/>
    <property type="match status" value="1"/>
</dbReference>